<protein>
    <recommendedName>
        <fullName evidence="5">Protein N-terminal and lysine N-methyltransferase EFM7</fullName>
        <ecNumber evidence="5">2.1.1.-</ecNumber>
    </recommendedName>
    <alternativeName>
        <fullName evidence="5">Elongation factor methyltransferase 7</fullName>
    </alternativeName>
</protein>
<dbReference type="InterPro" id="IPR025784">
    <property type="entry name" value="EFM7"/>
</dbReference>
<dbReference type="Proteomes" id="UP001556367">
    <property type="component" value="Unassembled WGS sequence"/>
</dbReference>
<dbReference type="PANTHER" id="PTHR14614:SF10">
    <property type="entry name" value="PROTEIN N-TERMINAL AND LYSINE N-METHYLTRANSFERASE EFM7"/>
    <property type="match status" value="1"/>
</dbReference>
<comment type="similarity">
    <text evidence="5">Belongs to the class I-like SAM-binding methyltransferase superfamily. EFM7 family.</text>
</comment>
<name>A0ABR3J317_9AGAR</name>
<keyword evidence="2 5" id="KW-0489">Methyltransferase</keyword>
<dbReference type="EMBL" id="JASNQZ010000012">
    <property type="protein sequence ID" value="KAL0949941.1"/>
    <property type="molecule type" value="Genomic_DNA"/>
</dbReference>
<comment type="subcellular location">
    <subcellularLocation>
        <location evidence="5">Cytoplasm</location>
    </subcellularLocation>
</comment>
<comment type="function">
    <text evidence="5">S-adenosyl-L-methionine-dependent protein methyltransferase that trimethylates the N-terminal glycine 'Gly-2' of elongation factor 1-alpha, before also catalyzing the mono- and dimethylation of 'Lys-3'.</text>
</comment>
<feature type="binding site" evidence="5">
    <location>
        <position position="132"/>
    </location>
    <ligand>
        <name>S-adenosyl-L-methionine</name>
        <dbReference type="ChEBI" id="CHEBI:59789"/>
    </ligand>
</feature>
<evidence type="ECO:0000256" key="4">
    <source>
        <dbReference type="ARBA" id="ARBA00022691"/>
    </source>
</evidence>
<keyword evidence="4 5" id="KW-0949">S-adenosyl-L-methionine</keyword>
<gene>
    <name evidence="5" type="primary">EFM7</name>
    <name evidence="7" type="ORF">HGRIS_009966</name>
</gene>
<comment type="caution">
    <text evidence="7">The sequence shown here is derived from an EMBL/GenBank/DDBJ whole genome shotgun (WGS) entry which is preliminary data.</text>
</comment>
<sequence length="305" mass="33686">MSTTGEEDEDFSLGGVFTEPPRPPTPPPTFVAYDREPSEIASAQVKGATQFDLDQKDTESWPWPQESLEISLVGTHPLWGHYLWNAARAIATFLDANPSLYRGRNVLELGAGGGLPSIVCALNGAQHVVVTDYPDASLIDNLRSNVVRNCFNTPSPPGSRRSQYVEVLGYIWGRSVQPLLEAFADTKPGLTGPVLPGFDLIILSDLIFNHSQHDAMLSSCDEALLPASKEGAAPPSVLVFYSHHRPHLADRDMAFFTRAEERGWVCERVLERRFEQPMFPEDSGAEEVRATVHGWRLTRKSASKC</sequence>
<dbReference type="Pfam" id="PF10294">
    <property type="entry name" value="Methyltransf_16"/>
    <property type="match status" value="1"/>
</dbReference>
<feature type="binding site" evidence="5">
    <location>
        <begin position="110"/>
        <end position="112"/>
    </location>
    <ligand>
        <name>S-adenosyl-L-methionine</name>
        <dbReference type="ChEBI" id="CHEBI:59789"/>
    </ligand>
</feature>
<accession>A0ABR3J317</accession>
<keyword evidence="1 5" id="KW-0963">Cytoplasm</keyword>
<feature type="region of interest" description="Disordered" evidence="6">
    <location>
        <begin position="1"/>
        <end position="27"/>
    </location>
</feature>
<organism evidence="7 8">
    <name type="scientific">Hohenbuehelia grisea</name>
    <dbReference type="NCBI Taxonomy" id="104357"/>
    <lineage>
        <taxon>Eukaryota</taxon>
        <taxon>Fungi</taxon>
        <taxon>Dikarya</taxon>
        <taxon>Basidiomycota</taxon>
        <taxon>Agaricomycotina</taxon>
        <taxon>Agaricomycetes</taxon>
        <taxon>Agaricomycetidae</taxon>
        <taxon>Agaricales</taxon>
        <taxon>Pleurotineae</taxon>
        <taxon>Pleurotaceae</taxon>
        <taxon>Hohenbuehelia</taxon>
    </lineage>
</organism>
<dbReference type="InterPro" id="IPR019410">
    <property type="entry name" value="Methyltransf_16"/>
</dbReference>
<dbReference type="HAMAP" id="MF_03223">
    <property type="entry name" value="Methyltr_EFM7"/>
    <property type="match status" value="1"/>
</dbReference>
<keyword evidence="8" id="KW-1185">Reference proteome</keyword>
<dbReference type="PROSITE" id="PS51560">
    <property type="entry name" value="SAM_MT_NNT1"/>
    <property type="match status" value="1"/>
</dbReference>
<evidence type="ECO:0000313" key="7">
    <source>
        <dbReference type="EMBL" id="KAL0949941.1"/>
    </source>
</evidence>
<reference evidence="8" key="1">
    <citation type="submission" date="2024-06" db="EMBL/GenBank/DDBJ databases">
        <title>Multi-omics analyses provide insights into the biosynthesis of the anticancer antibiotic pleurotin in Hohenbuehelia grisea.</title>
        <authorList>
            <person name="Weaver J.A."/>
            <person name="Alberti F."/>
        </authorList>
    </citation>
    <scope>NUCLEOTIDE SEQUENCE [LARGE SCALE GENOMIC DNA]</scope>
    <source>
        <strain evidence="8">T-177</strain>
    </source>
</reference>
<evidence type="ECO:0000256" key="6">
    <source>
        <dbReference type="SAM" id="MobiDB-lite"/>
    </source>
</evidence>
<feature type="binding site" evidence="5">
    <location>
        <position position="204"/>
    </location>
    <ligand>
        <name>S-adenosyl-L-methionine</name>
        <dbReference type="ChEBI" id="CHEBI:59789"/>
    </ligand>
</feature>
<feature type="binding site" evidence="5">
    <location>
        <position position="84"/>
    </location>
    <ligand>
        <name>S-adenosyl-L-methionine</name>
        <dbReference type="ChEBI" id="CHEBI:59789"/>
    </ligand>
</feature>
<dbReference type="PANTHER" id="PTHR14614">
    <property type="entry name" value="HEPATOCELLULAR CARCINOMA-ASSOCIATED ANTIGEN"/>
    <property type="match status" value="1"/>
</dbReference>
<dbReference type="Gene3D" id="3.40.50.150">
    <property type="entry name" value="Vaccinia Virus protein VP39"/>
    <property type="match status" value="1"/>
</dbReference>
<evidence type="ECO:0000256" key="1">
    <source>
        <dbReference type="ARBA" id="ARBA00022490"/>
    </source>
</evidence>
<dbReference type="SUPFAM" id="SSF53335">
    <property type="entry name" value="S-adenosyl-L-methionine-dependent methyltransferases"/>
    <property type="match status" value="1"/>
</dbReference>
<keyword evidence="3 5" id="KW-0808">Transferase</keyword>
<feature type="binding site" evidence="5">
    <location>
        <position position="172"/>
    </location>
    <ligand>
        <name>S-adenosyl-L-methionine</name>
        <dbReference type="ChEBI" id="CHEBI:59789"/>
    </ligand>
</feature>
<feature type="compositionally biased region" description="Acidic residues" evidence="6">
    <location>
        <begin position="1"/>
        <end position="11"/>
    </location>
</feature>
<proteinExistence type="inferred from homology"/>
<evidence type="ECO:0000256" key="3">
    <source>
        <dbReference type="ARBA" id="ARBA00022679"/>
    </source>
</evidence>
<evidence type="ECO:0000313" key="8">
    <source>
        <dbReference type="Proteomes" id="UP001556367"/>
    </source>
</evidence>
<dbReference type="EC" id="2.1.1.-" evidence="5"/>
<evidence type="ECO:0000256" key="5">
    <source>
        <dbReference type="HAMAP-Rule" id="MF_03223"/>
    </source>
</evidence>
<evidence type="ECO:0000256" key="2">
    <source>
        <dbReference type="ARBA" id="ARBA00022603"/>
    </source>
</evidence>
<dbReference type="InterPro" id="IPR029063">
    <property type="entry name" value="SAM-dependent_MTases_sf"/>
</dbReference>